<dbReference type="OrthoDB" id="7961152at2"/>
<reference evidence="2 3" key="1">
    <citation type="submission" date="2017-03" db="EMBL/GenBank/DDBJ databases">
        <authorList>
            <person name="Afonso C.L."/>
            <person name="Miller P.J."/>
            <person name="Scott M.A."/>
            <person name="Spackman E."/>
            <person name="Goraichik I."/>
            <person name="Dimitrov K.M."/>
            <person name="Suarez D.L."/>
            <person name="Swayne D.E."/>
        </authorList>
    </citation>
    <scope>NUCLEOTIDE SEQUENCE [LARGE SCALE GENOMIC DNA]</scope>
    <source>
        <strain evidence="2 3">CECT 7751</strain>
    </source>
</reference>
<evidence type="ECO:0000259" key="1">
    <source>
        <dbReference type="Pfam" id="PF20056"/>
    </source>
</evidence>
<protein>
    <recommendedName>
        <fullName evidence="1">DUF6455 domain-containing protein</fullName>
    </recommendedName>
</protein>
<sequence>MGFFSKLDKHADLMGGMADRVGLDMAEKMVDESVANGYRAAIIRCATCREAGACAQWQAEHATAEHTPAYCRNAGWFEALVTK</sequence>
<accession>A0A1X6Z5J9</accession>
<dbReference type="Pfam" id="PF20056">
    <property type="entry name" value="DUF6455"/>
    <property type="match status" value="1"/>
</dbReference>
<dbReference type="AlphaFoldDB" id="A0A1X6Z5J9"/>
<organism evidence="2 3">
    <name type="scientific">Pseudooceanicola marinus</name>
    <dbReference type="NCBI Taxonomy" id="396013"/>
    <lineage>
        <taxon>Bacteria</taxon>
        <taxon>Pseudomonadati</taxon>
        <taxon>Pseudomonadota</taxon>
        <taxon>Alphaproteobacteria</taxon>
        <taxon>Rhodobacterales</taxon>
        <taxon>Paracoccaceae</taxon>
        <taxon>Pseudooceanicola</taxon>
    </lineage>
</organism>
<keyword evidence="3" id="KW-1185">Reference proteome</keyword>
<gene>
    <name evidence="2" type="ORF">PSM7751_01940</name>
</gene>
<dbReference type="EMBL" id="FWFN01000003">
    <property type="protein sequence ID" value="SLN41756.1"/>
    <property type="molecule type" value="Genomic_DNA"/>
</dbReference>
<dbReference type="RefSeq" id="WP_085887810.1">
    <property type="nucleotide sequence ID" value="NZ_FWFN01000003.1"/>
</dbReference>
<feature type="domain" description="DUF6455" evidence="1">
    <location>
        <begin position="1"/>
        <end position="81"/>
    </location>
</feature>
<dbReference type="Proteomes" id="UP000193963">
    <property type="component" value="Unassembled WGS sequence"/>
</dbReference>
<dbReference type="InterPro" id="IPR045601">
    <property type="entry name" value="DUF6455"/>
</dbReference>
<evidence type="ECO:0000313" key="3">
    <source>
        <dbReference type="Proteomes" id="UP000193963"/>
    </source>
</evidence>
<evidence type="ECO:0000313" key="2">
    <source>
        <dbReference type="EMBL" id="SLN41756.1"/>
    </source>
</evidence>
<name>A0A1X6Z5J9_9RHOB</name>
<proteinExistence type="predicted"/>